<organism evidence="3 4">
    <name type="scientific">Bursaphelenchus okinawaensis</name>
    <dbReference type="NCBI Taxonomy" id="465554"/>
    <lineage>
        <taxon>Eukaryota</taxon>
        <taxon>Metazoa</taxon>
        <taxon>Ecdysozoa</taxon>
        <taxon>Nematoda</taxon>
        <taxon>Chromadorea</taxon>
        <taxon>Rhabditida</taxon>
        <taxon>Tylenchina</taxon>
        <taxon>Tylenchomorpha</taxon>
        <taxon>Aphelenchoidea</taxon>
        <taxon>Aphelenchoididae</taxon>
        <taxon>Bursaphelenchus</taxon>
    </lineage>
</organism>
<reference evidence="3" key="1">
    <citation type="submission" date="2020-09" db="EMBL/GenBank/DDBJ databases">
        <authorList>
            <person name="Kikuchi T."/>
        </authorList>
    </citation>
    <scope>NUCLEOTIDE SEQUENCE</scope>
    <source>
        <strain evidence="3">SH1</strain>
    </source>
</reference>
<feature type="chain" id="PRO_5044131728" description="Abnormal cell migration protein 18-like fibronectin type I domain-containing protein" evidence="1">
    <location>
        <begin position="19"/>
        <end position="99"/>
    </location>
</feature>
<protein>
    <recommendedName>
        <fullName evidence="2">Abnormal cell migration protein 18-like fibronectin type I domain-containing protein</fullName>
    </recommendedName>
</protein>
<keyword evidence="1" id="KW-0732">Signal</keyword>
<dbReference type="Pfam" id="PF23003">
    <property type="entry name" value="Fn1_2"/>
    <property type="match status" value="1"/>
</dbReference>
<dbReference type="OrthoDB" id="5846929at2759"/>
<name>A0A811LD74_9BILA</name>
<dbReference type="Proteomes" id="UP000614601">
    <property type="component" value="Unassembled WGS sequence"/>
</dbReference>
<feature type="domain" description="Abnormal cell migration protein 18-like fibronectin type I" evidence="2">
    <location>
        <begin position="22"/>
        <end position="89"/>
    </location>
</feature>
<keyword evidence="4" id="KW-1185">Reference proteome</keyword>
<dbReference type="AlphaFoldDB" id="A0A811LD74"/>
<evidence type="ECO:0000256" key="1">
    <source>
        <dbReference type="SAM" id="SignalP"/>
    </source>
</evidence>
<accession>A0A811LD74</accession>
<dbReference type="EMBL" id="CAJFDH010000005">
    <property type="protein sequence ID" value="CAD5226385.1"/>
    <property type="molecule type" value="Genomic_DNA"/>
</dbReference>
<comment type="caution">
    <text evidence="3">The sequence shown here is derived from an EMBL/GenBank/DDBJ whole genome shotgun (WGS) entry which is preliminary data.</text>
</comment>
<evidence type="ECO:0000259" key="2">
    <source>
        <dbReference type="Pfam" id="PF23003"/>
    </source>
</evidence>
<dbReference type="EMBL" id="CAJFCW020000005">
    <property type="protein sequence ID" value="CAG9122087.1"/>
    <property type="molecule type" value="Genomic_DNA"/>
</dbReference>
<evidence type="ECO:0000313" key="3">
    <source>
        <dbReference type="EMBL" id="CAD5226385.1"/>
    </source>
</evidence>
<sequence>MNSLQYVIFFIMVTMILAKPMCEEANGKKYRNGQTYVYDNSFVKKCYAKNNGYNTKIVACYIKGMKKRLNIGQTKTYKGMKYSCKRGPGNAVQLDEKSI</sequence>
<evidence type="ECO:0000313" key="4">
    <source>
        <dbReference type="Proteomes" id="UP000614601"/>
    </source>
</evidence>
<feature type="signal peptide" evidence="1">
    <location>
        <begin position="1"/>
        <end position="18"/>
    </location>
</feature>
<dbReference type="Proteomes" id="UP000783686">
    <property type="component" value="Unassembled WGS sequence"/>
</dbReference>
<dbReference type="InterPro" id="IPR055119">
    <property type="entry name" value="Mig18_Fn1"/>
</dbReference>
<proteinExistence type="predicted"/>
<gene>
    <name evidence="3" type="ORF">BOKJ2_LOCUS12051</name>
</gene>